<dbReference type="EMBL" id="AGYG01000009">
    <property type="protein sequence ID" value="ENZ41810.1"/>
    <property type="molecule type" value="Genomic_DNA"/>
</dbReference>
<dbReference type="AlphaFoldDB" id="N9ZPM6"/>
<dbReference type="SUPFAM" id="SSF46785">
    <property type="entry name" value="Winged helix' DNA-binding domain"/>
    <property type="match status" value="1"/>
</dbReference>
<evidence type="ECO:0000256" key="1">
    <source>
        <dbReference type="ARBA" id="ARBA00023015"/>
    </source>
</evidence>
<gene>
    <name evidence="4" type="ORF">HMPREF1097_01186</name>
</gene>
<dbReference type="SMART" id="SM01134">
    <property type="entry name" value="DeoRC"/>
    <property type="match status" value="1"/>
</dbReference>
<evidence type="ECO:0000256" key="2">
    <source>
        <dbReference type="ARBA" id="ARBA00023163"/>
    </source>
</evidence>
<name>N9ZPM6_9FIRM</name>
<dbReference type="InterPro" id="IPR014036">
    <property type="entry name" value="DeoR-like_C"/>
</dbReference>
<protein>
    <recommendedName>
        <fullName evidence="3">HTH deoR-type domain-containing protein</fullName>
    </recommendedName>
</protein>
<dbReference type="Pfam" id="PF00455">
    <property type="entry name" value="DeoRC"/>
    <property type="match status" value="1"/>
</dbReference>
<accession>N9ZPM6</accession>
<evidence type="ECO:0000259" key="3">
    <source>
        <dbReference type="PROSITE" id="PS51000"/>
    </source>
</evidence>
<dbReference type="Gene3D" id="3.40.50.1360">
    <property type="match status" value="1"/>
</dbReference>
<proteinExistence type="predicted"/>
<dbReference type="InterPro" id="IPR036390">
    <property type="entry name" value="WH_DNA-bd_sf"/>
</dbReference>
<evidence type="ECO:0000313" key="4">
    <source>
        <dbReference type="EMBL" id="ENZ41810.1"/>
    </source>
</evidence>
<dbReference type="HOGENOM" id="CLU_060699_3_1_9"/>
<dbReference type="PANTHER" id="PTHR30363:SF44">
    <property type="entry name" value="AGA OPERON TRANSCRIPTIONAL REPRESSOR-RELATED"/>
    <property type="match status" value="1"/>
</dbReference>
<dbReference type="RefSeq" id="WP_002571457.1">
    <property type="nucleotide sequence ID" value="NZ_KB851149.1"/>
</dbReference>
<dbReference type="Pfam" id="PF08220">
    <property type="entry name" value="HTH_DeoR"/>
    <property type="match status" value="1"/>
</dbReference>
<dbReference type="InterPro" id="IPR037171">
    <property type="entry name" value="NagB/RpiA_transferase-like"/>
</dbReference>
<dbReference type="Proteomes" id="UP000013041">
    <property type="component" value="Unassembled WGS sequence"/>
</dbReference>
<reference evidence="4 5" key="1">
    <citation type="submission" date="2013-01" db="EMBL/GenBank/DDBJ databases">
        <title>The Genome Sequence of Clostridium bolteae 90B8.</title>
        <authorList>
            <consortium name="The Broad Institute Genome Sequencing Platform"/>
            <person name="Earl A."/>
            <person name="Ward D."/>
            <person name="Feldgarden M."/>
            <person name="Gevers D."/>
            <person name="Courvalin P."/>
            <person name="Lambert T."/>
            <person name="Walker B."/>
            <person name="Young S.K."/>
            <person name="Zeng Q."/>
            <person name="Gargeya S."/>
            <person name="Fitzgerald M."/>
            <person name="Haas B."/>
            <person name="Abouelleil A."/>
            <person name="Alvarado L."/>
            <person name="Arachchi H.M."/>
            <person name="Berlin A.M."/>
            <person name="Chapman S.B."/>
            <person name="Dewar J."/>
            <person name="Goldberg J."/>
            <person name="Griggs A."/>
            <person name="Gujja S."/>
            <person name="Hansen M."/>
            <person name="Howarth C."/>
            <person name="Imamovic A."/>
            <person name="Larimer J."/>
            <person name="McCowan C."/>
            <person name="Murphy C."/>
            <person name="Neiman D."/>
            <person name="Pearson M."/>
            <person name="Priest M."/>
            <person name="Roberts A."/>
            <person name="Saif S."/>
            <person name="Shea T."/>
            <person name="Sisk P."/>
            <person name="Sykes S."/>
            <person name="Wortman J."/>
            <person name="Nusbaum C."/>
            <person name="Birren B."/>
        </authorList>
    </citation>
    <scope>NUCLEOTIDE SEQUENCE [LARGE SCALE GENOMIC DNA]</scope>
    <source>
        <strain evidence="4 5">90B8</strain>
    </source>
</reference>
<dbReference type="InterPro" id="IPR001034">
    <property type="entry name" value="DeoR_HTH"/>
</dbReference>
<dbReference type="GO" id="GO:0003700">
    <property type="term" value="F:DNA-binding transcription factor activity"/>
    <property type="evidence" value="ECO:0007669"/>
    <property type="project" value="InterPro"/>
</dbReference>
<dbReference type="PATRIC" id="fig|997897.5.peg.1264"/>
<keyword evidence="2" id="KW-0804">Transcription</keyword>
<dbReference type="InterPro" id="IPR050313">
    <property type="entry name" value="Carb_Metab_HTH_regulators"/>
</dbReference>
<dbReference type="SUPFAM" id="SSF100950">
    <property type="entry name" value="NagB/RpiA/CoA transferase-like"/>
    <property type="match status" value="1"/>
</dbReference>
<evidence type="ECO:0000313" key="5">
    <source>
        <dbReference type="Proteomes" id="UP000013041"/>
    </source>
</evidence>
<sequence>MDRNGRLIRILEEADTHGEVKVSVLAGKLQVSEMTIRKDLNYLCGEKLLKRTYGGAEKCAEHFYKRNTRNDVFIKAASKITLAKAACQEISEGDTVLMDGSSTCVYLARMIKERNDRQLHVVTNSILVAGEILEASHVKLTLLGGNVQKNQAVTEGEAVLAQLREQRTRLCFLSPNGIDPVMGVTVVDYEQMRIKREMIRHSEKTCILADRSKLGKSFASRICDMQDLWKIILSCDGGPEERKRLKDTLPDHVDVV</sequence>
<dbReference type="SMART" id="SM00420">
    <property type="entry name" value="HTH_DEOR"/>
    <property type="match status" value="1"/>
</dbReference>
<dbReference type="PANTHER" id="PTHR30363">
    <property type="entry name" value="HTH-TYPE TRANSCRIPTIONAL REGULATOR SRLR-RELATED"/>
    <property type="match status" value="1"/>
</dbReference>
<keyword evidence="1" id="KW-0805">Transcription regulation</keyword>
<organism evidence="4 5">
    <name type="scientific">Enterocloster bolteae 90B8</name>
    <dbReference type="NCBI Taxonomy" id="997897"/>
    <lineage>
        <taxon>Bacteria</taxon>
        <taxon>Bacillati</taxon>
        <taxon>Bacillota</taxon>
        <taxon>Clostridia</taxon>
        <taxon>Lachnospirales</taxon>
        <taxon>Lachnospiraceae</taxon>
        <taxon>Enterocloster</taxon>
    </lineage>
</organism>
<dbReference type="PRINTS" id="PR00037">
    <property type="entry name" value="HTHLACR"/>
</dbReference>
<feature type="domain" description="HTH deoR-type" evidence="3">
    <location>
        <begin position="3"/>
        <end position="58"/>
    </location>
</feature>
<comment type="caution">
    <text evidence="4">The sequence shown here is derived from an EMBL/GenBank/DDBJ whole genome shotgun (WGS) entry which is preliminary data.</text>
</comment>
<dbReference type="PROSITE" id="PS51000">
    <property type="entry name" value="HTH_DEOR_2"/>
    <property type="match status" value="1"/>
</dbReference>